<dbReference type="GO" id="GO:0005829">
    <property type="term" value="C:cytosol"/>
    <property type="evidence" value="ECO:0007669"/>
    <property type="project" value="TreeGrafter"/>
</dbReference>
<keyword evidence="3" id="KW-0804">Transcription</keyword>
<sequence length="156" mass="17403">MLLLYKLQGNVADSGRHVFDDLDRELIALLRQDGRAPVSKLAEIMAVSRGTVQTRLDRLMASGAILGFTARVGADYDTSRIRAIMMIEVQGRNTSQVIRRLRGLTEVQLLHTTSGKWDLIAEILVEDLAQFDRVLREIRLVDGVLNSETSILLSSI</sequence>
<comment type="caution">
    <text evidence="5">The sequence shown here is derived from an EMBL/GenBank/DDBJ whole genome shotgun (WGS) entry which is preliminary data.</text>
</comment>
<organism evidence="5 6">
    <name type="scientific">Paracoccus denitrificans</name>
    <dbReference type="NCBI Taxonomy" id="266"/>
    <lineage>
        <taxon>Bacteria</taxon>
        <taxon>Pseudomonadati</taxon>
        <taxon>Pseudomonadota</taxon>
        <taxon>Alphaproteobacteria</taxon>
        <taxon>Rhodobacterales</taxon>
        <taxon>Paracoccaceae</taxon>
        <taxon>Paracoccus</taxon>
    </lineage>
</organism>
<dbReference type="Gene3D" id="1.10.10.10">
    <property type="entry name" value="Winged helix-like DNA-binding domain superfamily/Winged helix DNA-binding domain"/>
    <property type="match status" value="1"/>
</dbReference>
<evidence type="ECO:0000259" key="4">
    <source>
        <dbReference type="PROSITE" id="PS50956"/>
    </source>
</evidence>
<dbReference type="InterPro" id="IPR036390">
    <property type="entry name" value="WH_DNA-bd_sf"/>
</dbReference>
<evidence type="ECO:0000256" key="3">
    <source>
        <dbReference type="ARBA" id="ARBA00023163"/>
    </source>
</evidence>
<dbReference type="PANTHER" id="PTHR30154">
    <property type="entry name" value="LEUCINE-RESPONSIVE REGULATORY PROTEIN"/>
    <property type="match status" value="1"/>
</dbReference>
<name>A0A533I885_PARDE</name>
<dbReference type="SUPFAM" id="SSF46785">
    <property type="entry name" value="Winged helix' DNA-binding domain"/>
    <property type="match status" value="1"/>
</dbReference>
<accession>A0A533I885</accession>
<dbReference type="Pfam" id="PF01037">
    <property type="entry name" value="AsnC_trans_reg"/>
    <property type="match status" value="1"/>
</dbReference>
<evidence type="ECO:0000256" key="1">
    <source>
        <dbReference type="ARBA" id="ARBA00023015"/>
    </source>
</evidence>
<dbReference type="SUPFAM" id="SSF54909">
    <property type="entry name" value="Dimeric alpha+beta barrel"/>
    <property type="match status" value="1"/>
</dbReference>
<proteinExistence type="predicted"/>
<dbReference type="InterPro" id="IPR019887">
    <property type="entry name" value="Tscrpt_reg_AsnC/Lrp_C"/>
</dbReference>
<keyword evidence="2" id="KW-0238">DNA-binding</keyword>
<dbReference type="InterPro" id="IPR011008">
    <property type="entry name" value="Dimeric_a/b-barrel"/>
</dbReference>
<dbReference type="InterPro" id="IPR036388">
    <property type="entry name" value="WH-like_DNA-bd_sf"/>
</dbReference>
<dbReference type="GO" id="GO:0043565">
    <property type="term" value="F:sequence-specific DNA binding"/>
    <property type="evidence" value="ECO:0007669"/>
    <property type="project" value="InterPro"/>
</dbReference>
<dbReference type="Proteomes" id="UP000315344">
    <property type="component" value="Unassembled WGS sequence"/>
</dbReference>
<protein>
    <submittedName>
        <fullName evidence="5">Lrp/AsnC family transcriptional regulator</fullName>
    </submittedName>
</protein>
<dbReference type="Gene3D" id="3.30.70.920">
    <property type="match status" value="1"/>
</dbReference>
<dbReference type="PANTHER" id="PTHR30154:SF34">
    <property type="entry name" value="TRANSCRIPTIONAL REGULATOR AZLB"/>
    <property type="match status" value="1"/>
</dbReference>
<evidence type="ECO:0000256" key="2">
    <source>
        <dbReference type="ARBA" id="ARBA00023125"/>
    </source>
</evidence>
<dbReference type="EMBL" id="VAFL01000009">
    <property type="protein sequence ID" value="TKW66032.1"/>
    <property type="molecule type" value="Genomic_DNA"/>
</dbReference>
<reference evidence="5 6" key="1">
    <citation type="journal article" date="2017" name="Nat. Commun.">
        <title>In situ click chemistry generation of cyclooxygenase-2 inhibitors.</title>
        <authorList>
            <person name="Bhardwaj A."/>
            <person name="Kaur J."/>
            <person name="Wuest M."/>
            <person name="Wuest F."/>
        </authorList>
    </citation>
    <scope>NUCLEOTIDE SEQUENCE [LARGE SCALE GENOMIC DNA]</scope>
    <source>
        <strain evidence="5">S2_012_000_R3_94</strain>
    </source>
</reference>
<evidence type="ECO:0000313" key="6">
    <source>
        <dbReference type="Proteomes" id="UP000315344"/>
    </source>
</evidence>
<gene>
    <name evidence="5" type="ORF">DI616_12885</name>
</gene>
<evidence type="ECO:0000313" key="5">
    <source>
        <dbReference type="EMBL" id="TKW66032.1"/>
    </source>
</evidence>
<dbReference type="PRINTS" id="PR00033">
    <property type="entry name" value="HTHASNC"/>
</dbReference>
<dbReference type="GO" id="GO:0043200">
    <property type="term" value="P:response to amino acid"/>
    <property type="evidence" value="ECO:0007669"/>
    <property type="project" value="TreeGrafter"/>
</dbReference>
<dbReference type="InterPro" id="IPR019888">
    <property type="entry name" value="Tscrpt_reg_AsnC-like"/>
</dbReference>
<dbReference type="InterPro" id="IPR000485">
    <property type="entry name" value="AsnC-type_HTH_dom"/>
</dbReference>
<dbReference type="Pfam" id="PF13404">
    <property type="entry name" value="HTH_AsnC-type"/>
    <property type="match status" value="1"/>
</dbReference>
<keyword evidence="1" id="KW-0805">Transcription regulation</keyword>
<dbReference type="PROSITE" id="PS50956">
    <property type="entry name" value="HTH_ASNC_2"/>
    <property type="match status" value="1"/>
</dbReference>
<dbReference type="SMART" id="SM00344">
    <property type="entry name" value="HTH_ASNC"/>
    <property type="match status" value="1"/>
</dbReference>
<dbReference type="AlphaFoldDB" id="A0A533I885"/>
<feature type="domain" description="HTH asnC-type" evidence="4">
    <location>
        <begin position="19"/>
        <end position="93"/>
    </location>
</feature>